<evidence type="ECO:0000313" key="4">
    <source>
        <dbReference type="EMBL" id="TFZ42093.1"/>
    </source>
</evidence>
<dbReference type="AlphaFoldDB" id="A0AAJ5EFT1"/>
<keyword evidence="5" id="KW-1185">Reference proteome</keyword>
<proteinExistence type="predicted"/>
<sequence>MKKAIVLVLGLLSNYLYKLPVVEATSNPSTEIVVEITQRPPATLKETIQHSLTSFPKTGENTTKVVSIVGVILVILVAMRWWHYKSQKLGDTHEK</sequence>
<keyword evidence="2" id="KW-0732">Signal</keyword>
<feature type="signal peptide" evidence="2">
    <location>
        <begin position="1"/>
        <end position="18"/>
    </location>
</feature>
<organism evidence="4 6">
    <name type="scientific">Vagococcus xieshaowenii</name>
    <dbReference type="NCBI Taxonomy" id="2562451"/>
    <lineage>
        <taxon>Bacteria</taxon>
        <taxon>Bacillati</taxon>
        <taxon>Bacillota</taxon>
        <taxon>Bacilli</taxon>
        <taxon>Lactobacillales</taxon>
        <taxon>Enterococcaceae</taxon>
        <taxon>Vagococcus</taxon>
    </lineage>
</organism>
<dbReference type="Proteomes" id="UP000297725">
    <property type="component" value="Unassembled WGS sequence"/>
</dbReference>
<name>A0AAJ5EFT1_9ENTE</name>
<evidence type="ECO:0000256" key="2">
    <source>
        <dbReference type="SAM" id="SignalP"/>
    </source>
</evidence>
<evidence type="ECO:0000313" key="3">
    <source>
        <dbReference type="EMBL" id="QCA28051.1"/>
    </source>
</evidence>
<dbReference type="NCBIfam" id="TIGR01167">
    <property type="entry name" value="LPXTG_anchor"/>
    <property type="match status" value="1"/>
</dbReference>
<dbReference type="RefSeq" id="WP_135254188.1">
    <property type="nucleotide sequence ID" value="NZ_CP038865.1"/>
</dbReference>
<gene>
    <name evidence="4" type="ORF">E4031_03985</name>
    <name evidence="3" type="ORF">E4Z98_01510</name>
</gene>
<dbReference type="Proteomes" id="UP000296883">
    <property type="component" value="Chromosome"/>
</dbReference>
<reference evidence="3 5" key="2">
    <citation type="journal article" date="2020" name="Int. J. Syst. Evol. Microbiol.">
        <title>Vagococcus xieshaowenii sp. nov., isolated from snow finch (Montifringilla taczanowskii) cloacal content.</title>
        <authorList>
            <person name="Ge Y."/>
            <person name="Yang J."/>
            <person name="Lai X.H."/>
            <person name="Zhang G."/>
            <person name="Jin D."/>
            <person name="Lu S."/>
            <person name="Wang B."/>
            <person name="Huang Y."/>
            <person name="Huang Y."/>
            <person name="Ren Z."/>
            <person name="Zhang X."/>
            <person name="Xu J."/>
        </authorList>
    </citation>
    <scope>NUCLEOTIDE SEQUENCE [LARGE SCALE GENOMIC DNA]</scope>
    <source>
        <strain evidence="3">Personal::cf-49</strain>
        <strain evidence="5">personal::cf-49</strain>
    </source>
</reference>
<accession>A0AAJ5EFT1</accession>
<keyword evidence="1" id="KW-1133">Transmembrane helix</keyword>
<feature type="transmembrane region" description="Helical" evidence="1">
    <location>
        <begin position="65"/>
        <end position="82"/>
    </location>
</feature>
<evidence type="ECO:0000313" key="6">
    <source>
        <dbReference type="Proteomes" id="UP000297725"/>
    </source>
</evidence>
<feature type="chain" id="PRO_5042494143" evidence="2">
    <location>
        <begin position="19"/>
        <end position="95"/>
    </location>
</feature>
<dbReference type="EMBL" id="CP038865">
    <property type="protein sequence ID" value="QCA28051.1"/>
    <property type="molecule type" value="Genomic_DNA"/>
</dbReference>
<protein>
    <submittedName>
        <fullName evidence="4">LPXTG cell wall anchor domain-containing protein</fullName>
    </submittedName>
</protein>
<evidence type="ECO:0000256" key="1">
    <source>
        <dbReference type="SAM" id="Phobius"/>
    </source>
</evidence>
<keyword evidence="1" id="KW-0472">Membrane</keyword>
<evidence type="ECO:0000313" key="5">
    <source>
        <dbReference type="Proteomes" id="UP000296883"/>
    </source>
</evidence>
<dbReference type="EMBL" id="SRHU01000014">
    <property type="protein sequence ID" value="TFZ42093.1"/>
    <property type="molecule type" value="Genomic_DNA"/>
</dbReference>
<reference evidence="4 6" key="1">
    <citation type="submission" date="2019-03" db="EMBL/GenBank/DDBJ databases">
        <title>Vagococcus sp. was isolated fron gut of Carduelis flavirostris.</title>
        <authorList>
            <person name="Ge Y."/>
        </authorList>
    </citation>
    <scope>NUCLEOTIDE SEQUENCE [LARGE SCALE GENOMIC DNA]</scope>
    <source>
        <strain evidence="4 6">CF-210</strain>
    </source>
</reference>
<keyword evidence="1" id="KW-0812">Transmembrane</keyword>